<evidence type="ECO:0000313" key="11">
    <source>
        <dbReference type="Proteomes" id="UP001239445"/>
    </source>
</evidence>
<keyword evidence="11" id="KW-1185">Reference proteome</keyword>
<comment type="pathway">
    <text evidence="2">Mycotoxin biosynthesis.</text>
</comment>
<dbReference type="GO" id="GO:0016020">
    <property type="term" value="C:membrane"/>
    <property type="evidence" value="ECO:0007669"/>
    <property type="project" value="UniProtKB-SubCell"/>
</dbReference>
<dbReference type="InterPro" id="IPR021765">
    <property type="entry name" value="UstYa-like"/>
</dbReference>
<evidence type="ECO:0000256" key="6">
    <source>
        <dbReference type="ARBA" id="ARBA00023136"/>
    </source>
</evidence>
<comment type="subcellular location">
    <subcellularLocation>
        <location evidence="1">Membrane</location>
        <topology evidence="1">Single-pass membrane protein</topology>
    </subcellularLocation>
</comment>
<comment type="similarity">
    <text evidence="8">Belongs to the ustYa family.</text>
</comment>
<reference evidence="10" key="1">
    <citation type="submission" date="2023-06" db="EMBL/GenBank/DDBJ databases">
        <title>Genome-scale phylogeny and comparative genomics of the fungal order Sordariales.</title>
        <authorList>
            <consortium name="Lawrence Berkeley National Laboratory"/>
            <person name="Hensen N."/>
            <person name="Bonometti L."/>
            <person name="Westerberg I."/>
            <person name="Brannstrom I.O."/>
            <person name="Guillou S."/>
            <person name="Cros-Aarteil S."/>
            <person name="Calhoun S."/>
            <person name="Haridas S."/>
            <person name="Kuo A."/>
            <person name="Mondo S."/>
            <person name="Pangilinan J."/>
            <person name="Riley R."/>
            <person name="Labutti K."/>
            <person name="Andreopoulos B."/>
            <person name="Lipzen A."/>
            <person name="Chen C."/>
            <person name="Yanf M."/>
            <person name="Daum C."/>
            <person name="Ng V."/>
            <person name="Clum A."/>
            <person name="Steindorff A."/>
            <person name="Ohm R."/>
            <person name="Martin F."/>
            <person name="Silar P."/>
            <person name="Natvig D."/>
            <person name="Lalanne C."/>
            <person name="Gautier V."/>
            <person name="Ament-Velasquez S.L."/>
            <person name="Kruys A."/>
            <person name="Hutchinson M.I."/>
            <person name="Powell A.J."/>
            <person name="Barry K."/>
            <person name="Miller A.N."/>
            <person name="Grigoriev I.V."/>
            <person name="Debuchy R."/>
            <person name="Gladieux P."/>
            <person name="Thoren M.H."/>
            <person name="Johannesson H."/>
        </authorList>
    </citation>
    <scope>NUCLEOTIDE SEQUENCE</scope>
    <source>
        <strain evidence="10">PSN4</strain>
    </source>
</reference>
<name>A0AAJ0BII3_9PEZI</name>
<dbReference type="PANTHER" id="PTHR33365:SF4">
    <property type="entry name" value="CYCLOCHLOROTINE BIOSYNTHESIS PROTEIN O"/>
    <property type="match status" value="1"/>
</dbReference>
<dbReference type="AlphaFoldDB" id="A0AAJ0BII3"/>
<evidence type="ECO:0000256" key="5">
    <source>
        <dbReference type="ARBA" id="ARBA00023026"/>
    </source>
</evidence>
<dbReference type="EMBL" id="MU839830">
    <property type="protein sequence ID" value="KAK1757774.1"/>
    <property type="molecule type" value="Genomic_DNA"/>
</dbReference>
<keyword evidence="3 9" id="KW-0812">Transmembrane</keyword>
<dbReference type="Pfam" id="PF11807">
    <property type="entry name" value="UstYa"/>
    <property type="match status" value="1"/>
</dbReference>
<dbReference type="Proteomes" id="UP001239445">
    <property type="component" value="Unassembled WGS sequence"/>
</dbReference>
<evidence type="ECO:0000256" key="4">
    <source>
        <dbReference type="ARBA" id="ARBA00022989"/>
    </source>
</evidence>
<protein>
    <submittedName>
        <fullName evidence="10">Tat pathway signal sequence</fullName>
    </submittedName>
</protein>
<evidence type="ECO:0000256" key="1">
    <source>
        <dbReference type="ARBA" id="ARBA00004167"/>
    </source>
</evidence>
<evidence type="ECO:0000256" key="3">
    <source>
        <dbReference type="ARBA" id="ARBA00022692"/>
    </source>
</evidence>
<feature type="transmembrane region" description="Helical" evidence="9">
    <location>
        <begin position="61"/>
        <end position="79"/>
    </location>
</feature>
<keyword evidence="6 9" id="KW-0472">Membrane</keyword>
<organism evidence="10 11">
    <name type="scientific">Echria macrotheca</name>
    <dbReference type="NCBI Taxonomy" id="438768"/>
    <lineage>
        <taxon>Eukaryota</taxon>
        <taxon>Fungi</taxon>
        <taxon>Dikarya</taxon>
        <taxon>Ascomycota</taxon>
        <taxon>Pezizomycotina</taxon>
        <taxon>Sordariomycetes</taxon>
        <taxon>Sordariomycetidae</taxon>
        <taxon>Sordariales</taxon>
        <taxon>Schizotheciaceae</taxon>
        <taxon>Echria</taxon>
    </lineage>
</organism>
<evidence type="ECO:0000256" key="7">
    <source>
        <dbReference type="ARBA" id="ARBA00023180"/>
    </source>
</evidence>
<keyword evidence="5" id="KW-0843">Virulence</keyword>
<evidence type="ECO:0000313" key="10">
    <source>
        <dbReference type="EMBL" id="KAK1757774.1"/>
    </source>
</evidence>
<dbReference type="GO" id="GO:0043386">
    <property type="term" value="P:mycotoxin biosynthetic process"/>
    <property type="evidence" value="ECO:0007669"/>
    <property type="project" value="InterPro"/>
</dbReference>
<dbReference type="PANTHER" id="PTHR33365">
    <property type="entry name" value="YALI0B05434P"/>
    <property type="match status" value="1"/>
</dbReference>
<accession>A0AAJ0BII3</accession>
<gene>
    <name evidence="10" type="ORF">QBC47DRAFT_165080</name>
</gene>
<evidence type="ECO:0000256" key="9">
    <source>
        <dbReference type="SAM" id="Phobius"/>
    </source>
</evidence>
<proteinExistence type="inferred from homology"/>
<keyword evidence="7" id="KW-0325">Glycoprotein</keyword>
<evidence type="ECO:0000256" key="8">
    <source>
        <dbReference type="ARBA" id="ARBA00035112"/>
    </source>
</evidence>
<keyword evidence="4 9" id="KW-1133">Transmembrane helix</keyword>
<sequence>MERLTTAVSHIKNKALPNKTEKNVLYESLRDSSDSRETFLPGSELDAARAELLRARRRSKLSTAALVSLLIVVSLAWMAREYVFWNISKTAKVHDYAPDKIKWVYHRTPEVFSPALEAVEYKEVVFHNNFHADRTKWQGPPDDEVDRAWHDLYIDVGVIKIPARDADRLPNSTLPIPGEDGFYITGLEVYHQLHCLDLVRRHLYPDRYGADRGMSPAAKKEYWIHLEHCIDNLRQTIMCYADVSTIPWKFHERVQGNFPDAHTTHVCRDFDKLTEWMLHPDRHFPQEEYMLRVEAFRQGSL</sequence>
<evidence type="ECO:0000256" key="2">
    <source>
        <dbReference type="ARBA" id="ARBA00004685"/>
    </source>
</evidence>
<comment type="caution">
    <text evidence="10">The sequence shown here is derived from an EMBL/GenBank/DDBJ whole genome shotgun (WGS) entry which is preliminary data.</text>
</comment>